<comment type="caution">
    <text evidence="4">The sequence shown here is derived from an EMBL/GenBank/DDBJ whole genome shotgun (WGS) entry which is preliminary data.</text>
</comment>
<dbReference type="Pfam" id="PF13489">
    <property type="entry name" value="Methyltransf_23"/>
    <property type="match status" value="1"/>
</dbReference>
<proteinExistence type="predicted"/>
<reference evidence="4 5" key="1">
    <citation type="submission" date="2017-10" db="EMBL/GenBank/DDBJ databases">
        <title>Sequencing the genomes of 1000 actinobacteria strains.</title>
        <authorList>
            <person name="Klenk H.-P."/>
        </authorList>
    </citation>
    <scope>NUCLEOTIDE SEQUENCE [LARGE SCALE GENOMIC DNA]</scope>
    <source>
        <strain evidence="4 5">DSM 21798</strain>
    </source>
</reference>
<evidence type="ECO:0000256" key="3">
    <source>
        <dbReference type="ARBA" id="ARBA00022691"/>
    </source>
</evidence>
<evidence type="ECO:0000256" key="1">
    <source>
        <dbReference type="ARBA" id="ARBA00022603"/>
    </source>
</evidence>
<accession>A0A2A9DT45</accession>
<name>A0A2A9DT45_9MICO</name>
<dbReference type="EMBL" id="PDJE01000001">
    <property type="protein sequence ID" value="PFG29325.1"/>
    <property type="molecule type" value="Genomic_DNA"/>
</dbReference>
<dbReference type="GO" id="GO:0032259">
    <property type="term" value="P:methylation"/>
    <property type="evidence" value="ECO:0007669"/>
    <property type="project" value="UniProtKB-KW"/>
</dbReference>
<dbReference type="PANTHER" id="PTHR43464:SF19">
    <property type="entry name" value="UBIQUINONE BIOSYNTHESIS O-METHYLTRANSFERASE, MITOCHONDRIAL"/>
    <property type="match status" value="1"/>
</dbReference>
<evidence type="ECO:0000313" key="5">
    <source>
        <dbReference type="Proteomes" id="UP000221369"/>
    </source>
</evidence>
<keyword evidence="1 4" id="KW-0489">Methyltransferase</keyword>
<dbReference type="InterPro" id="IPR029063">
    <property type="entry name" value="SAM-dependent_MTases_sf"/>
</dbReference>
<dbReference type="RefSeq" id="WP_098405919.1">
    <property type="nucleotide sequence ID" value="NZ_PDJE01000001.1"/>
</dbReference>
<protein>
    <submittedName>
        <fullName evidence="4">2-polyprenyl-3-methyl-5-hydroxy-6-metoxy-1, 4-benzoquinol methylase</fullName>
    </submittedName>
</protein>
<keyword evidence="5" id="KW-1185">Reference proteome</keyword>
<dbReference type="CDD" id="cd02440">
    <property type="entry name" value="AdoMet_MTases"/>
    <property type="match status" value="1"/>
</dbReference>
<keyword evidence="3" id="KW-0949">S-adenosyl-L-methionine</keyword>
<dbReference type="AlphaFoldDB" id="A0A2A9DT45"/>
<evidence type="ECO:0000256" key="2">
    <source>
        <dbReference type="ARBA" id="ARBA00022679"/>
    </source>
</evidence>
<organism evidence="4 5">
    <name type="scientific">Paramicrobacterium agarici</name>
    <dbReference type="NCBI Taxonomy" id="630514"/>
    <lineage>
        <taxon>Bacteria</taxon>
        <taxon>Bacillati</taxon>
        <taxon>Actinomycetota</taxon>
        <taxon>Actinomycetes</taxon>
        <taxon>Micrococcales</taxon>
        <taxon>Microbacteriaceae</taxon>
        <taxon>Paramicrobacterium</taxon>
    </lineage>
</organism>
<sequence>MVELDRRDSALRERMDDPDCDPARLRRTYRRFDIVNRLVAGWRHTYIERLRPRLAASSNARLLDVGCGAGDVTRAIERWARRDGLSLEVTGVDPDPVAIKSAEDAAGRHRSHARFLRTRAADLDEQFDVVISNHVLHHIADLPGFLDETLGCCARDGLVVHSDIERSRFAYLGFSALAAPLTPGTFIREDGLLSIRRSYTAPELRAASPEGWLVDSQAPSRLLLHREAHSA</sequence>
<dbReference type="Gene3D" id="3.40.50.150">
    <property type="entry name" value="Vaccinia Virus protein VP39"/>
    <property type="match status" value="1"/>
</dbReference>
<evidence type="ECO:0000313" key="4">
    <source>
        <dbReference type="EMBL" id="PFG29325.1"/>
    </source>
</evidence>
<gene>
    <name evidence="4" type="ORF">ATJ78_0230</name>
</gene>
<dbReference type="SUPFAM" id="SSF53335">
    <property type="entry name" value="S-adenosyl-L-methionine-dependent methyltransferases"/>
    <property type="match status" value="1"/>
</dbReference>
<dbReference type="PANTHER" id="PTHR43464">
    <property type="entry name" value="METHYLTRANSFERASE"/>
    <property type="match status" value="1"/>
</dbReference>
<dbReference type="Proteomes" id="UP000221369">
    <property type="component" value="Unassembled WGS sequence"/>
</dbReference>
<dbReference type="NCBIfam" id="NF004851">
    <property type="entry name" value="PRK06202.1"/>
    <property type="match status" value="1"/>
</dbReference>
<dbReference type="GO" id="GO:0008168">
    <property type="term" value="F:methyltransferase activity"/>
    <property type="evidence" value="ECO:0007669"/>
    <property type="project" value="UniProtKB-KW"/>
</dbReference>
<keyword evidence="2" id="KW-0808">Transferase</keyword>